<evidence type="ECO:0000313" key="4">
    <source>
        <dbReference type="Proteomes" id="UP000315522"/>
    </source>
</evidence>
<dbReference type="InterPro" id="IPR004843">
    <property type="entry name" value="Calcineurin-like_PHP"/>
</dbReference>
<dbReference type="Gene3D" id="3.60.21.10">
    <property type="match status" value="1"/>
</dbReference>
<dbReference type="EMBL" id="QGML01000770">
    <property type="protein sequence ID" value="TVY90721.1"/>
    <property type="molecule type" value="Genomic_DNA"/>
</dbReference>
<dbReference type="InterPro" id="IPR029052">
    <property type="entry name" value="Metallo-depent_PP-like"/>
</dbReference>
<evidence type="ECO:0000259" key="2">
    <source>
        <dbReference type="Pfam" id="PF00149"/>
    </source>
</evidence>
<dbReference type="PANTHER" id="PTHR36492:SF2">
    <property type="entry name" value="[ACYL-CARRIER-PROTEIN] PHOSPHODIESTERASE PPTH"/>
    <property type="match status" value="1"/>
</dbReference>
<dbReference type="InterPro" id="IPR052963">
    <property type="entry name" value="Pantetheine_PDE"/>
</dbReference>
<comment type="caution">
    <text evidence="3">The sequence shown here is derived from an EMBL/GenBank/DDBJ whole genome shotgun (WGS) entry which is preliminary data.</text>
</comment>
<dbReference type="SUPFAM" id="SSF56300">
    <property type="entry name" value="Metallo-dependent phosphatases"/>
    <property type="match status" value="1"/>
</dbReference>
<dbReference type="Proteomes" id="UP000315522">
    <property type="component" value="Unassembled WGS sequence"/>
</dbReference>
<proteinExistence type="predicted"/>
<feature type="region of interest" description="Disordered" evidence="1">
    <location>
        <begin position="1"/>
        <end position="30"/>
    </location>
</feature>
<reference evidence="3 4" key="1">
    <citation type="submission" date="2018-05" db="EMBL/GenBank/DDBJ databases">
        <title>Genome sequencing and assembly of the regulated plant pathogen Lachnellula willkommii and related sister species for the development of diagnostic species identification markers.</title>
        <authorList>
            <person name="Giroux E."/>
            <person name="Bilodeau G."/>
        </authorList>
    </citation>
    <scope>NUCLEOTIDE SEQUENCE [LARGE SCALE GENOMIC DNA]</scope>
    <source>
        <strain evidence="3 4">CBS 172.35</strain>
    </source>
</reference>
<dbReference type="PANTHER" id="PTHR36492">
    <property type="match status" value="1"/>
</dbReference>
<dbReference type="Pfam" id="PF00149">
    <property type="entry name" value="Metallophos"/>
    <property type="match status" value="1"/>
</dbReference>
<name>A0A559MCQ9_9HELO</name>
<accession>A0A559MCQ9</accession>
<gene>
    <name evidence="3" type="ORF">LAWI1_G004229</name>
</gene>
<evidence type="ECO:0000256" key="1">
    <source>
        <dbReference type="SAM" id="MobiDB-lite"/>
    </source>
</evidence>
<sequence>MMASNPQASQLLGQREASDASNSSIPPRKMPTGKLYSIGDIHVGFPDNKVAWSKLTPHPRDGLILCGDVGDSAEQMRLAFSRATECFDTVWWCPGNHELYTLPDKSGTTGVRGEQKYQECVDIAREYNVLNPEDDFVVWEGEGGPAVIAPIFTLYDYSFRPDDVSLEGAVPWAREKDTEATDEFLLHPDPHPSRQDWCKMLVRKFETKLEAARAQFPLLPLVIANHWPLREDLVTLKFIPRFSLWCGTKLTDDWHRRFNAKVVISGHLHIRRTDWKDGCRFEEVSLGYPRQWKKCAEMGLGVNELLREILPGPEIPNTEEVPTQWRFYG</sequence>
<organism evidence="3 4">
    <name type="scientific">Lachnellula willkommii</name>
    <dbReference type="NCBI Taxonomy" id="215461"/>
    <lineage>
        <taxon>Eukaryota</taxon>
        <taxon>Fungi</taxon>
        <taxon>Dikarya</taxon>
        <taxon>Ascomycota</taxon>
        <taxon>Pezizomycotina</taxon>
        <taxon>Leotiomycetes</taxon>
        <taxon>Helotiales</taxon>
        <taxon>Lachnaceae</taxon>
        <taxon>Lachnellula</taxon>
    </lineage>
</organism>
<feature type="compositionally biased region" description="Polar residues" evidence="1">
    <location>
        <begin position="1"/>
        <end position="12"/>
    </location>
</feature>
<dbReference type="AlphaFoldDB" id="A0A559MCQ9"/>
<keyword evidence="4" id="KW-1185">Reference proteome</keyword>
<evidence type="ECO:0000313" key="3">
    <source>
        <dbReference type="EMBL" id="TVY90721.1"/>
    </source>
</evidence>
<protein>
    <recommendedName>
        <fullName evidence="2">Calcineurin-like phosphoesterase domain-containing protein</fullName>
    </recommendedName>
</protein>
<dbReference type="GO" id="GO:0016787">
    <property type="term" value="F:hydrolase activity"/>
    <property type="evidence" value="ECO:0007669"/>
    <property type="project" value="InterPro"/>
</dbReference>
<feature type="domain" description="Calcineurin-like phosphoesterase" evidence="2">
    <location>
        <begin position="37"/>
        <end position="270"/>
    </location>
</feature>